<dbReference type="Gene3D" id="2.60.40.1080">
    <property type="match status" value="1"/>
</dbReference>
<dbReference type="InterPro" id="IPR045197">
    <property type="entry name" value="NUP210-like"/>
</dbReference>
<dbReference type="SUPFAM" id="SSF49373">
    <property type="entry name" value="Invasin/intimin cell-adhesion fragments"/>
    <property type="match status" value="1"/>
</dbReference>
<protein>
    <submittedName>
        <fullName evidence="2">Nuclear pore complex protein GP210</fullName>
    </submittedName>
</protein>
<gene>
    <name evidence="2" type="primary">GB210_7</name>
    <name evidence="2" type="ORF">CK203_011085</name>
</gene>
<sequence>MRSWSLSPSGFFTIKSFFLALSQYSESPLVFPTKFVWNSQVPFKVKSFVWLVAHKKVNTNDLLQLKRPHKALSPDILVALPSPYHRWSVLNSSVAQVDSQMGLVNVLSLGVTTVTVEDTRVAGHIQMSSLHVVLPDTLCLYILPLSLSDDSLKGAKSIPSGARWYAFSGQQYLIQMKVFSGGPGGQEVYITEEILKEANWCWDNIRFKVGKGTRVNFWTDHWCGDEALSRIFPQLFALAVHKNATISEVWDSSLGQGGWNLRFARDSNDWELVVIEALFNMLRDFKLSQEEDSVVWRGGGQGKFGVSCAYNLLAAPNSLEFPVRCIWVDKVLTKAAFFAWEATWGKILTLDRLQRRGWQLPNCCFLCGCEEENVHHILLHCTVARVLWDIILALFGVHWVFPETVIEVLLSWRGSFVGKRGKKSGIPYRWWKMLVGVELKSFEISLEEVKGRVIGKIIGISKLGPYGNGCPGNLVGYLAGNECVDFDERKKLIYRTVVLPPIGVLELYLMVFLGQSRADGLKGATKLGVTNSKRRFSDELILDVLKVDQEVMVCEKVKFSFDKRSAVSERILLPWAPAVYQEVDLKATGGCAKSSSDYKWFSSDMATVSVSASGVIQAKKPGKAAVKVVSIFDPFNYDEVWKLILSSLSNYAILPPRSLLLEHCFASKLNVFNESLAVDFLEICSRNAKCATLELCSRELASRNVGKFKVSDDVWCSKDVDEPCGVDDFLKFPAKGIWKPGPPLRAVFCLGSSLGEDFNHGSVDEEGMTIRYASGITVKVTNSIMYSHAQLVVVEVALPSSMVMLQNFPVETVVGSQLQAAVTMKASNGDPVLNNNLELYCCLKIFMWKAGSESFIIVNATGETPVLDKLESVEPYASVYGPPCAWTTYLPLVLRQAGDGNQFGGYWINTAQAEAHSQFENLDDLFLVPGTHLDVMLVGGPEWWDKSVDFNETVDILDEHARLKDGVLVHEKIAFKRGNLVGDDHPLPAVEEVELSLTCSFPSSITLIADEPVNEPGVIWAATQADRNPERIRVTPITVANGRTIRIAAVGISNSGKAFANSSSLCLKWELSNCDALAFWDDSYDLGGSSSGWERFLILQNESRLEVIGKSR</sequence>
<dbReference type="EMBL" id="QGNW01000040">
    <property type="protein sequence ID" value="RVX08891.1"/>
    <property type="molecule type" value="Genomic_DNA"/>
</dbReference>
<dbReference type="Pfam" id="PF26182">
    <property type="entry name" value="Ig_NUP210_5th"/>
    <property type="match status" value="1"/>
</dbReference>
<comment type="caution">
    <text evidence="2">The sequence shown here is derived from an EMBL/GenBank/DDBJ whole genome shotgun (WGS) entry which is preliminary data.</text>
</comment>
<dbReference type="Pfam" id="PF13966">
    <property type="entry name" value="zf-RVT"/>
    <property type="match status" value="2"/>
</dbReference>
<dbReference type="Proteomes" id="UP000288805">
    <property type="component" value="Unassembled WGS sequence"/>
</dbReference>
<dbReference type="SMART" id="SM00635">
    <property type="entry name" value="BID_2"/>
    <property type="match status" value="1"/>
</dbReference>
<dbReference type="InterPro" id="IPR026960">
    <property type="entry name" value="RVT-Znf"/>
</dbReference>
<feature type="domain" description="BIG2" evidence="1">
    <location>
        <begin position="566"/>
        <end position="632"/>
    </location>
</feature>
<evidence type="ECO:0000313" key="2">
    <source>
        <dbReference type="EMBL" id="RVX08891.1"/>
    </source>
</evidence>
<dbReference type="AlphaFoldDB" id="A0A438JIU7"/>
<evidence type="ECO:0000313" key="3">
    <source>
        <dbReference type="Proteomes" id="UP000288805"/>
    </source>
</evidence>
<reference evidence="2 3" key="1">
    <citation type="journal article" date="2018" name="PLoS Genet.">
        <title>Population sequencing reveals clonal diversity and ancestral inbreeding in the grapevine cultivar Chardonnay.</title>
        <authorList>
            <person name="Roach M.J."/>
            <person name="Johnson D.L."/>
            <person name="Bohlmann J."/>
            <person name="van Vuuren H.J."/>
            <person name="Jones S.J."/>
            <person name="Pretorius I.S."/>
            <person name="Schmidt S.A."/>
            <person name="Borneman A.R."/>
        </authorList>
    </citation>
    <scope>NUCLEOTIDE SEQUENCE [LARGE SCALE GENOMIC DNA]</scope>
    <source>
        <strain evidence="3">cv. Chardonnay</strain>
        <tissue evidence="2">Leaf</tissue>
    </source>
</reference>
<proteinExistence type="predicted"/>
<dbReference type="PANTHER" id="PTHR23019">
    <property type="entry name" value="NUCLEAR PORE MEMBRANE GLYCOPROTEIN GP210-RELATED"/>
    <property type="match status" value="1"/>
</dbReference>
<name>A0A438JIU7_VITVI</name>
<dbReference type="InterPro" id="IPR008964">
    <property type="entry name" value="Invasin/intimin_cell_adhesion"/>
</dbReference>
<accession>A0A438JIU7</accession>
<organism evidence="2 3">
    <name type="scientific">Vitis vinifera</name>
    <name type="common">Grape</name>
    <dbReference type="NCBI Taxonomy" id="29760"/>
    <lineage>
        <taxon>Eukaryota</taxon>
        <taxon>Viridiplantae</taxon>
        <taxon>Streptophyta</taxon>
        <taxon>Embryophyta</taxon>
        <taxon>Tracheophyta</taxon>
        <taxon>Spermatophyta</taxon>
        <taxon>Magnoliopsida</taxon>
        <taxon>eudicotyledons</taxon>
        <taxon>Gunneridae</taxon>
        <taxon>Pentapetalae</taxon>
        <taxon>rosids</taxon>
        <taxon>Vitales</taxon>
        <taxon>Vitaceae</taxon>
        <taxon>Viteae</taxon>
        <taxon>Vitis</taxon>
    </lineage>
</organism>
<dbReference type="InterPro" id="IPR003343">
    <property type="entry name" value="Big_2"/>
</dbReference>
<evidence type="ECO:0000259" key="1">
    <source>
        <dbReference type="SMART" id="SM00635"/>
    </source>
</evidence>
<dbReference type="PANTHER" id="PTHR23019:SF0">
    <property type="entry name" value="NUCLEAR PORE MEMBRANE GLYCOPROTEIN 210"/>
    <property type="match status" value="1"/>
</dbReference>